<dbReference type="InterPro" id="IPR000415">
    <property type="entry name" value="Nitroreductase-like"/>
</dbReference>
<evidence type="ECO:0000256" key="5">
    <source>
        <dbReference type="PIRNR" id="PIRNR005426"/>
    </source>
</evidence>
<dbReference type="NCBIfam" id="NF008033">
    <property type="entry name" value="PRK10765.1"/>
    <property type="match status" value="1"/>
</dbReference>
<evidence type="ECO:0000313" key="8">
    <source>
        <dbReference type="Proteomes" id="UP000679749"/>
    </source>
</evidence>
<dbReference type="EC" id="1.5.1.38" evidence="7"/>
<dbReference type="Pfam" id="PF00881">
    <property type="entry name" value="Nitroreductase"/>
    <property type="match status" value="1"/>
</dbReference>
<comment type="similarity">
    <text evidence="1 5">Belongs to the flavin oxidoreductase frp family.</text>
</comment>
<keyword evidence="3 5" id="KW-0288">FMN</keyword>
<name>A0A942U5M5_9BACI</name>
<evidence type="ECO:0000259" key="6">
    <source>
        <dbReference type="Pfam" id="PF00881"/>
    </source>
</evidence>
<keyword evidence="4 5" id="KW-0560">Oxidoreductase</keyword>
<evidence type="ECO:0000313" key="7">
    <source>
        <dbReference type="EMBL" id="MBS4212882.1"/>
    </source>
</evidence>
<dbReference type="InterPro" id="IPR016446">
    <property type="entry name" value="Flavin_OxRdtase_Frp"/>
</dbReference>
<keyword evidence="8" id="KW-1185">Reference proteome</keyword>
<feature type="domain" description="Nitroreductase" evidence="6">
    <location>
        <begin position="17"/>
        <end position="167"/>
    </location>
</feature>
<dbReference type="InterPro" id="IPR029479">
    <property type="entry name" value="Nitroreductase"/>
</dbReference>
<dbReference type="EMBL" id="JAGYPF010000002">
    <property type="protein sequence ID" value="MBS4212882.1"/>
    <property type="molecule type" value="Genomic_DNA"/>
</dbReference>
<dbReference type="GO" id="GO:0052873">
    <property type="term" value="F:FMN reductase (NADPH) activity"/>
    <property type="evidence" value="ECO:0007669"/>
    <property type="project" value="UniProtKB-EC"/>
</dbReference>
<proteinExistence type="inferred from homology"/>
<dbReference type="Proteomes" id="UP000679749">
    <property type="component" value="Unassembled WGS sequence"/>
</dbReference>
<dbReference type="PANTHER" id="PTHR43425">
    <property type="entry name" value="OXYGEN-INSENSITIVE NADPH NITROREDUCTASE"/>
    <property type="match status" value="1"/>
</dbReference>
<evidence type="ECO:0000256" key="2">
    <source>
        <dbReference type="ARBA" id="ARBA00022630"/>
    </source>
</evidence>
<dbReference type="CDD" id="cd02146">
    <property type="entry name" value="NfsA-like"/>
    <property type="match status" value="1"/>
</dbReference>
<reference evidence="7" key="1">
    <citation type="submission" date="2021-05" db="EMBL/GenBank/DDBJ databases">
        <title>Novel Bacillus species.</title>
        <authorList>
            <person name="Liu G."/>
        </authorList>
    </citation>
    <scope>NUCLEOTIDE SEQUENCE</scope>
    <source>
        <strain evidence="7">FJAT-49825</strain>
    </source>
</reference>
<dbReference type="PANTHER" id="PTHR43425:SF3">
    <property type="entry name" value="NADPH-DEPENDENT OXIDOREDUCTASE"/>
    <property type="match status" value="1"/>
</dbReference>
<evidence type="ECO:0000256" key="3">
    <source>
        <dbReference type="ARBA" id="ARBA00022643"/>
    </source>
</evidence>
<dbReference type="AlphaFoldDB" id="A0A942U5M5"/>
<comment type="caution">
    <text evidence="7">The sequence shown here is derived from an EMBL/GenBank/DDBJ whole genome shotgun (WGS) entry which is preliminary data.</text>
</comment>
<accession>A0A942U5M5</accession>
<keyword evidence="5" id="KW-0521">NADP</keyword>
<sequence length="250" mass="28076">MKDTSTLSETMKVMQSHVSVRKYSAEPISKEHLVEILQAGQSAASSHFVQAYSIIRITDKDKRDQIAELAKNKHISDASEFLLFCGDLKRLEAAGRKHGIVIEHDNLENFIVATVDTALIAQNVITAAESLGYGGCYIGGVRNNPGPISELVGLPDKVFPLFGLCLGVPAEKNEVKPRLPLDAILHENVYDEEKYEGLLDDYDQTMSNYYQQRSTNNKNTNWTESMAHFMQGKRRVHMKEFMEGKGFHLE</sequence>
<evidence type="ECO:0000256" key="1">
    <source>
        <dbReference type="ARBA" id="ARBA00008366"/>
    </source>
</evidence>
<protein>
    <submittedName>
        <fullName evidence="7">Oxygen-insensitive NADPH nitroreductase</fullName>
        <ecNumber evidence="7">1.5.1.38</ecNumber>
    </submittedName>
</protein>
<evidence type="ECO:0000256" key="4">
    <source>
        <dbReference type="ARBA" id="ARBA00023002"/>
    </source>
</evidence>
<dbReference type="RefSeq" id="WP_213117404.1">
    <property type="nucleotide sequence ID" value="NZ_JAGYPF010000002.1"/>
</dbReference>
<gene>
    <name evidence="7" type="primary">nfsA</name>
    <name evidence="7" type="ORF">KHA99_10540</name>
</gene>
<keyword evidence="2 5" id="KW-0285">Flavoprotein</keyword>
<dbReference type="PIRSF" id="PIRSF005426">
    <property type="entry name" value="Frp"/>
    <property type="match status" value="1"/>
</dbReference>
<organism evidence="7 8">
    <name type="scientific">Neobacillus rhizophilus</name>
    <dbReference type="NCBI Taxonomy" id="2833579"/>
    <lineage>
        <taxon>Bacteria</taxon>
        <taxon>Bacillati</taxon>
        <taxon>Bacillota</taxon>
        <taxon>Bacilli</taxon>
        <taxon>Bacillales</taxon>
        <taxon>Bacillaceae</taxon>
        <taxon>Neobacillus</taxon>
    </lineage>
</organism>
<dbReference type="Gene3D" id="3.40.109.10">
    <property type="entry name" value="NADH Oxidase"/>
    <property type="match status" value="1"/>
</dbReference>
<dbReference type="SUPFAM" id="SSF55469">
    <property type="entry name" value="FMN-dependent nitroreductase-like"/>
    <property type="match status" value="1"/>
</dbReference>